<comment type="caution">
    <text evidence="3">The sequence shown here is derived from an EMBL/GenBank/DDBJ whole genome shotgun (WGS) entry which is preliminary data.</text>
</comment>
<evidence type="ECO:0000256" key="2">
    <source>
        <dbReference type="SAM" id="Phobius"/>
    </source>
</evidence>
<keyword evidence="4" id="KW-1185">Reference proteome</keyword>
<feature type="transmembrane region" description="Helical" evidence="2">
    <location>
        <begin position="48"/>
        <end position="67"/>
    </location>
</feature>
<reference evidence="3" key="1">
    <citation type="submission" date="2022-08" db="EMBL/GenBank/DDBJ databases">
        <title>Novel sulfate-reducing endosymbionts in the free-living metamonad Anaeramoeba.</title>
        <authorList>
            <person name="Jerlstrom-Hultqvist J."/>
            <person name="Cepicka I."/>
            <person name="Gallot-Lavallee L."/>
            <person name="Salas-Leiva D."/>
            <person name="Curtis B.A."/>
            <person name="Zahonova K."/>
            <person name="Pipaliya S."/>
            <person name="Dacks J."/>
            <person name="Roger A.J."/>
        </authorList>
    </citation>
    <scope>NUCLEOTIDE SEQUENCE</scope>
    <source>
        <strain evidence="3">Schooner1</strain>
    </source>
</reference>
<feature type="compositionally biased region" description="Low complexity" evidence="1">
    <location>
        <begin position="283"/>
        <end position="292"/>
    </location>
</feature>
<feature type="transmembrane region" description="Helical" evidence="2">
    <location>
        <begin position="87"/>
        <end position="109"/>
    </location>
</feature>
<sequence>MALDKDVVTETVSKVMIAFASIFFLWYVLTLTRYVMLQKKGNSKVRPWIMASSFTTTALFFWVLYFITTLANGHEVIVTLFYSISNVFGILAVSYFVYFWIKGSVLLSLDWDDFTKKKFKVTLKTIKKSYIVFNVIFVAVFILQIVNSILTATREKKSTSLSAISNLISVIIVLALLFWVSVGIYYTHKFYKIIKEVGKSDNLGILRKITKAMKYICWYHIFFIIIFLVVLGGTSNMKEGTKTLIQKVVPNFCLLISLLIRLLLYETLIKHYKIEKSPENQMNSNRSVSNSKSSDHDSDSSSDSDSDSDSNSKLSKSVDIELNSN</sequence>
<feature type="transmembrane region" description="Helical" evidence="2">
    <location>
        <begin position="130"/>
        <end position="151"/>
    </location>
</feature>
<feature type="region of interest" description="Disordered" evidence="1">
    <location>
        <begin position="280"/>
        <end position="325"/>
    </location>
</feature>
<feature type="transmembrane region" description="Helical" evidence="2">
    <location>
        <begin position="215"/>
        <end position="232"/>
    </location>
</feature>
<keyword evidence="2" id="KW-1133">Transmembrane helix</keyword>
<evidence type="ECO:0000256" key="1">
    <source>
        <dbReference type="SAM" id="MobiDB-lite"/>
    </source>
</evidence>
<keyword evidence="2" id="KW-0472">Membrane</keyword>
<evidence type="ECO:0000313" key="4">
    <source>
        <dbReference type="Proteomes" id="UP001150062"/>
    </source>
</evidence>
<feature type="transmembrane region" description="Helical" evidence="2">
    <location>
        <begin position="244"/>
        <end position="264"/>
    </location>
</feature>
<proteinExistence type="predicted"/>
<feature type="transmembrane region" description="Helical" evidence="2">
    <location>
        <begin position="15"/>
        <end position="36"/>
    </location>
</feature>
<gene>
    <name evidence="3" type="ORF">M0813_25421</name>
</gene>
<accession>A0ABQ8Y4I5</accession>
<keyword evidence="2" id="KW-0812">Transmembrane</keyword>
<evidence type="ECO:0000313" key="3">
    <source>
        <dbReference type="EMBL" id="KAJ6239209.1"/>
    </source>
</evidence>
<dbReference type="Proteomes" id="UP001150062">
    <property type="component" value="Unassembled WGS sequence"/>
</dbReference>
<organism evidence="3 4">
    <name type="scientific">Anaeramoeba flamelloides</name>
    <dbReference type="NCBI Taxonomy" id="1746091"/>
    <lineage>
        <taxon>Eukaryota</taxon>
        <taxon>Metamonada</taxon>
        <taxon>Anaeramoebidae</taxon>
        <taxon>Anaeramoeba</taxon>
    </lineage>
</organism>
<dbReference type="EMBL" id="JAOAOG010000229">
    <property type="protein sequence ID" value="KAJ6239209.1"/>
    <property type="molecule type" value="Genomic_DNA"/>
</dbReference>
<name>A0ABQ8Y4I5_9EUKA</name>
<protein>
    <submittedName>
        <fullName evidence="3">Zcchc10 protein</fullName>
    </submittedName>
</protein>
<feature type="transmembrane region" description="Helical" evidence="2">
    <location>
        <begin position="163"/>
        <end position="186"/>
    </location>
</feature>